<keyword evidence="2 6" id="KW-0732">Signal</keyword>
<feature type="domain" description="Flagellar assembly protein T C-terminal" evidence="7">
    <location>
        <begin position="249"/>
        <end position="313"/>
    </location>
</feature>
<evidence type="ECO:0000256" key="1">
    <source>
        <dbReference type="ARBA" id="ARBA00022475"/>
    </source>
</evidence>
<keyword evidence="8" id="KW-0282">Flagellum</keyword>
<gene>
    <name evidence="8" type="ORF">EDE15_2149</name>
</gene>
<keyword evidence="5" id="KW-0449">Lipoprotein</keyword>
<dbReference type="OrthoDB" id="116322at2"/>
<feature type="chain" id="PRO_5018789920" evidence="6">
    <location>
        <begin position="21"/>
        <end position="325"/>
    </location>
</feature>
<sequence>MRRANVLIALSLLFTASLFAQDKHRVAVMDFNYGTVTTSVEAIFGSNQDVGKGIVDLLIDRLVNDGTFRVIERQAMSKLIAEQNFSNSNRADPASAAKIGKLLGVDTIIVGDITQFGRDDHNTSAGGIGSALGHYGLGGVGVHKSKAVVAITARMVDVNTGEILASVTGTGESSRSGTDLAGGGASGWSGGGGHLDMGSSNFGQTIIGEAVKASVAQLATGLESNAPKVPTAAAPAPVPVSGLVADATGNDIVINVGSSSGVHVGDKLAVTRVSRVIKDPTTGKPLRSIETPVGQLTITSVDAGSAVGTFTGTGPVKVGDTVKTP</sequence>
<keyword evidence="3" id="KW-0472">Membrane</keyword>
<dbReference type="Pfam" id="PF03783">
    <property type="entry name" value="CsgG"/>
    <property type="match status" value="1"/>
</dbReference>
<dbReference type="EMBL" id="RSDW01000001">
    <property type="protein sequence ID" value="RSL16628.1"/>
    <property type="molecule type" value="Genomic_DNA"/>
</dbReference>
<dbReference type="Gene3D" id="2.40.10.410">
    <property type="entry name" value="FlgT, C-terminal domain"/>
    <property type="match status" value="1"/>
</dbReference>
<accession>A0A3R9NX10</accession>
<dbReference type="AlphaFoldDB" id="A0A3R9NX10"/>
<dbReference type="PANTHER" id="PTHR41164">
    <property type="entry name" value="CURLI PRODUCTION ASSEMBLY/TRANSPORT COMPONENT CSGG"/>
    <property type="match status" value="1"/>
</dbReference>
<keyword evidence="1" id="KW-1003">Cell membrane</keyword>
<evidence type="ECO:0000256" key="2">
    <source>
        <dbReference type="ARBA" id="ARBA00022729"/>
    </source>
</evidence>
<name>A0A3R9NX10_9BACT</name>
<dbReference type="Pfam" id="PF16538">
    <property type="entry name" value="FlgT_C"/>
    <property type="match status" value="1"/>
</dbReference>
<dbReference type="Proteomes" id="UP000269669">
    <property type="component" value="Unassembled WGS sequence"/>
</dbReference>
<evidence type="ECO:0000259" key="7">
    <source>
        <dbReference type="Pfam" id="PF16538"/>
    </source>
</evidence>
<protein>
    <submittedName>
        <fullName evidence="8">Flagellar assembly T-like protein</fullName>
    </submittedName>
</protein>
<evidence type="ECO:0000256" key="5">
    <source>
        <dbReference type="ARBA" id="ARBA00023288"/>
    </source>
</evidence>
<keyword evidence="8" id="KW-0966">Cell projection</keyword>
<organism evidence="8 9">
    <name type="scientific">Edaphobacter aggregans</name>
    <dbReference type="NCBI Taxonomy" id="570835"/>
    <lineage>
        <taxon>Bacteria</taxon>
        <taxon>Pseudomonadati</taxon>
        <taxon>Acidobacteriota</taxon>
        <taxon>Terriglobia</taxon>
        <taxon>Terriglobales</taxon>
        <taxon>Acidobacteriaceae</taxon>
        <taxon>Edaphobacter</taxon>
    </lineage>
</organism>
<dbReference type="PANTHER" id="PTHR41164:SF1">
    <property type="entry name" value="CURLI PRODUCTION ASSEMBLY_TRANSPORT COMPONENT CSGG"/>
    <property type="match status" value="1"/>
</dbReference>
<evidence type="ECO:0000313" key="9">
    <source>
        <dbReference type="Proteomes" id="UP000269669"/>
    </source>
</evidence>
<proteinExistence type="predicted"/>
<dbReference type="InterPro" id="IPR005534">
    <property type="entry name" value="Curli_assmbl/transp-comp_CsgG"/>
</dbReference>
<dbReference type="RefSeq" id="WP_125485207.1">
    <property type="nucleotide sequence ID" value="NZ_RSDW01000001.1"/>
</dbReference>
<dbReference type="InterPro" id="IPR032388">
    <property type="entry name" value="FlgT_C"/>
</dbReference>
<dbReference type="GO" id="GO:0030288">
    <property type="term" value="C:outer membrane-bounded periplasmic space"/>
    <property type="evidence" value="ECO:0007669"/>
    <property type="project" value="InterPro"/>
</dbReference>
<evidence type="ECO:0000256" key="3">
    <source>
        <dbReference type="ARBA" id="ARBA00023136"/>
    </source>
</evidence>
<keyword evidence="4" id="KW-0564">Palmitate</keyword>
<keyword evidence="8" id="KW-0969">Cilium</keyword>
<evidence type="ECO:0000256" key="6">
    <source>
        <dbReference type="SAM" id="SignalP"/>
    </source>
</evidence>
<evidence type="ECO:0000313" key="8">
    <source>
        <dbReference type="EMBL" id="RSL16628.1"/>
    </source>
</evidence>
<dbReference type="Gene3D" id="3.40.50.10610">
    <property type="entry name" value="ABC-type transport auxiliary lipoprotein component"/>
    <property type="match status" value="1"/>
</dbReference>
<reference evidence="8 9" key="1">
    <citation type="submission" date="2018-12" db="EMBL/GenBank/DDBJ databases">
        <title>Sequencing of bacterial isolates from soil warming experiment in Harvard Forest, Massachusetts, USA.</title>
        <authorList>
            <person name="Deangelis K."/>
        </authorList>
    </citation>
    <scope>NUCLEOTIDE SEQUENCE [LARGE SCALE GENOMIC DNA]</scope>
    <source>
        <strain evidence="8 9">EB153</strain>
    </source>
</reference>
<dbReference type="InterPro" id="IPR038165">
    <property type="entry name" value="FlgT_C_sf"/>
</dbReference>
<comment type="caution">
    <text evidence="8">The sequence shown here is derived from an EMBL/GenBank/DDBJ whole genome shotgun (WGS) entry which is preliminary data.</text>
</comment>
<keyword evidence="9" id="KW-1185">Reference proteome</keyword>
<evidence type="ECO:0000256" key="4">
    <source>
        <dbReference type="ARBA" id="ARBA00023139"/>
    </source>
</evidence>
<feature type="signal peptide" evidence="6">
    <location>
        <begin position="1"/>
        <end position="20"/>
    </location>
</feature>